<evidence type="ECO:0000313" key="2">
    <source>
        <dbReference type="EMBL" id="MDT0687633.1"/>
    </source>
</evidence>
<keyword evidence="3" id="KW-1185">Reference proteome</keyword>
<dbReference type="EMBL" id="JAVRHN010000012">
    <property type="protein sequence ID" value="MDT0687633.1"/>
    <property type="molecule type" value="Genomic_DNA"/>
</dbReference>
<feature type="transmembrane region" description="Helical" evidence="1">
    <location>
        <begin position="88"/>
        <end position="108"/>
    </location>
</feature>
<keyword evidence="1" id="KW-0472">Membrane</keyword>
<keyword evidence="1" id="KW-0812">Transmembrane</keyword>
<comment type="caution">
    <text evidence="2">The sequence shown here is derived from an EMBL/GenBank/DDBJ whole genome shotgun (WGS) entry which is preliminary data.</text>
</comment>
<sequence length="160" mass="18730">MRNSSKKNIKTSSNIIKSKTGKIFLIILALVLVYPIISFFQLTGLEEESGTMEEFQSTLQNCLVSIWITWILMVAFAVYRKWTIEENFLFYITYGFLVVAFGVLGFYIQDIPNNFYSNAINVGDYPILTFLILQHFIASVVLTAFLQISSWWFTRRWHRR</sequence>
<name>A0ABU3DV92_9FLAO</name>
<evidence type="ECO:0000313" key="3">
    <source>
        <dbReference type="Proteomes" id="UP001253848"/>
    </source>
</evidence>
<keyword evidence="1" id="KW-1133">Transmembrane helix</keyword>
<reference evidence="2 3" key="1">
    <citation type="submission" date="2023-09" db="EMBL/GenBank/DDBJ databases">
        <authorList>
            <person name="Rey-Velasco X."/>
        </authorList>
    </citation>
    <scope>NUCLEOTIDE SEQUENCE [LARGE SCALE GENOMIC DNA]</scope>
    <source>
        <strain evidence="2 3">F225</strain>
    </source>
</reference>
<feature type="transmembrane region" description="Helical" evidence="1">
    <location>
        <begin position="21"/>
        <end position="42"/>
    </location>
</feature>
<dbReference type="RefSeq" id="WP_311500933.1">
    <property type="nucleotide sequence ID" value="NZ_JAVRHN010000012.1"/>
</dbReference>
<proteinExistence type="predicted"/>
<dbReference type="Proteomes" id="UP001253848">
    <property type="component" value="Unassembled WGS sequence"/>
</dbReference>
<feature type="transmembrane region" description="Helical" evidence="1">
    <location>
        <begin position="128"/>
        <end position="153"/>
    </location>
</feature>
<accession>A0ABU3DV92</accession>
<evidence type="ECO:0000256" key="1">
    <source>
        <dbReference type="SAM" id="Phobius"/>
    </source>
</evidence>
<gene>
    <name evidence="2" type="ORF">RM541_14785</name>
</gene>
<organism evidence="2 3">
    <name type="scientific">Autumnicola psychrophila</name>
    <dbReference type="NCBI Taxonomy" id="3075592"/>
    <lineage>
        <taxon>Bacteria</taxon>
        <taxon>Pseudomonadati</taxon>
        <taxon>Bacteroidota</taxon>
        <taxon>Flavobacteriia</taxon>
        <taxon>Flavobacteriales</taxon>
        <taxon>Flavobacteriaceae</taxon>
        <taxon>Autumnicola</taxon>
    </lineage>
</organism>
<feature type="transmembrane region" description="Helical" evidence="1">
    <location>
        <begin position="62"/>
        <end position="79"/>
    </location>
</feature>
<protein>
    <submittedName>
        <fullName evidence="2">Uncharacterized protein</fullName>
    </submittedName>
</protein>